<comment type="caution">
    <text evidence="2">The sequence shown here is derived from an EMBL/GenBank/DDBJ whole genome shotgun (WGS) entry which is preliminary data.</text>
</comment>
<name>A0A367K8N0_RHIAZ</name>
<evidence type="ECO:0000256" key="1">
    <source>
        <dbReference type="SAM" id="MobiDB-lite"/>
    </source>
</evidence>
<reference evidence="2 3" key="1">
    <citation type="journal article" date="2018" name="G3 (Bethesda)">
        <title>Phylogenetic and Phylogenomic Definition of Rhizopus Species.</title>
        <authorList>
            <person name="Gryganskyi A.P."/>
            <person name="Golan J."/>
            <person name="Dolatabadi S."/>
            <person name="Mondo S."/>
            <person name="Robb S."/>
            <person name="Idnurm A."/>
            <person name="Muszewska A."/>
            <person name="Steczkiewicz K."/>
            <person name="Masonjones S."/>
            <person name="Liao H.L."/>
            <person name="Gajdeczka M.T."/>
            <person name="Anike F."/>
            <person name="Vuek A."/>
            <person name="Anishchenko I.M."/>
            <person name="Voigt K."/>
            <person name="de Hoog G.S."/>
            <person name="Smith M.E."/>
            <person name="Heitman J."/>
            <person name="Vilgalys R."/>
            <person name="Stajich J.E."/>
        </authorList>
    </citation>
    <scope>NUCLEOTIDE SEQUENCE [LARGE SCALE GENOMIC DNA]</scope>
    <source>
        <strain evidence="2 3">CBS 357.93</strain>
    </source>
</reference>
<feature type="compositionally biased region" description="Basic and acidic residues" evidence="1">
    <location>
        <begin position="121"/>
        <end position="134"/>
    </location>
</feature>
<dbReference type="STRING" id="86630.A0A367K8N0"/>
<evidence type="ECO:0000313" key="2">
    <source>
        <dbReference type="EMBL" id="RCH98526.1"/>
    </source>
</evidence>
<sequence>MTIQVRSKRRILPKRSVIDIDFVSPKSNNLQDLLCTSTQIPSKKDYSVINELFGDQSKFPSQREHLPHIVLGIPKKSRLLQKQEDREKLVESQKIHENIPVKSNDQENQDEKHVVGQGVLEKTKGLSNGKRDVLGENVIKTSTSTSSVNSSTSTSSDSSNISTSSGSSSNSDSNTNSDSNVSDSSSGSSSSSGISEHNESTEDTIRSINHNNNRVNNDHKEHELIDDLSTSSSTINTSTSTSTVNTNTSDIISQVETICNDAASETLYNKQEEMKKRDSISEEPVVVIELTKRKKKLKVKELNPCERKESFMFPPKKEPKIKARHELLKTLKESGALDWIINGRDRDSRKKDIGKVRKRQLERRLQRPFVTRKLIHNKNGWLIKQ</sequence>
<organism evidence="2 3">
    <name type="scientific">Rhizopus azygosporus</name>
    <name type="common">Rhizopus microsporus var. azygosporus</name>
    <dbReference type="NCBI Taxonomy" id="86630"/>
    <lineage>
        <taxon>Eukaryota</taxon>
        <taxon>Fungi</taxon>
        <taxon>Fungi incertae sedis</taxon>
        <taxon>Mucoromycota</taxon>
        <taxon>Mucoromycotina</taxon>
        <taxon>Mucoromycetes</taxon>
        <taxon>Mucorales</taxon>
        <taxon>Mucorineae</taxon>
        <taxon>Rhizopodaceae</taxon>
        <taxon>Rhizopus</taxon>
    </lineage>
</organism>
<dbReference type="OrthoDB" id="2272101at2759"/>
<accession>A0A367K8N0</accession>
<dbReference type="AlphaFoldDB" id="A0A367K8N0"/>
<feature type="compositionally biased region" description="Low complexity" evidence="1">
    <location>
        <begin position="141"/>
        <end position="195"/>
    </location>
</feature>
<evidence type="ECO:0000313" key="3">
    <source>
        <dbReference type="Proteomes" id="UP000252139"/>
    </source>
</evidence>
<keyword evidence="3" id="KW-1185">Reference proteome</keyword>
<feature type="region of interest" description="Disordered" evidence="1">
    <location>
        <begin position="80"/>
        <end position="203"/>
    </location>
</feature>
<feature type="compositionally biased region" description="Low complexity" evidence="1">
    <location>
        <begin position="229"/>
        <end position="245"/>
    </location>
</feature>
<proteinExistence type="predicted"/>
<dbReference type="Proteomes" id="UP000252139">
    <property type="component" value="Unassembled WGS sequence"/>
</dbReference>
<feature type="region of interest" description="Disordered" evidence="1">
    <location>
        <begin position="226"/>
        <end position="245"/>
    </location>
</feature>
<gene>
    <name evidence="2" type="ORF">CU097_015016</name>
</gene>
<dbReference type="EMBL" id="PJQL01000191">
    <property type="protein sequence ID" value="RCH98526.1"/>
    <property type="molecule type" value="Genomic_DNA"/>
</dbReference>
<protein>
    <submittedName>
        <fullName evidence="2">Uncharacterized protein</fullName>
    </submittedName>
</protein>
<feature type="compositionally biased region" description="Basic and acidic residues" evidence="1">
    <location>
        <begin position="81"/>
        <end position="99"/>
    </location>
</feature>